<evidence type="ECO:0000313" key="2">
    <source>
        <dbReference type="EMBL" id="KHS42005.1"/>
    </source>
</evidence>
<dbReference type="GO" id="GO:0005506">
    <property type="term" value="F:iron ion binding"/>
    <property type="evidence" value="ECO:0007669"/>
    <property type="project" value="InterPro"/>
</dbReference>
<feature type="domain" description="Aromatic-ring-hydroxylating dioxygenase alpha subunit C-terminal" evidence="1">
    <location>
        <begin position="46"/>
        <end position="178"/>
    </location>
</feature>
<dbReference type="RefSeq" id="WP_052242736.1">
    <property type="nucleotide sequence ID" value="NZ_JRVC01000033.1"/>
</dbReference>
<gene>
    <name evidence="2" type="ORF">NJ75_04371</name>
</gene>
<dbReference type="PATRIC" id="fig|48936.3.peg.4406"/>
<dbReference type="GO" id="GO:0051537">
    <property type="term" value="F:2 iron, 2 sulfur cluster binding"/>
    <property type="evidence" value="ECO:0007669"/>
    <property type="project" value="InterPro"/>
</dbReference>
<dbReference type="Gene3D" id="3.90.380.10">
    <property type="entry name" value="Naphthalene 1,2-dioxygenase Alpha Subunit, Chain A, domain 1"/>
    <property type="match status" value="1"/>
</dbReference>
<evidence type="ECO:0000259" key="1">
    <source>
        <dbReference type="Pfam" id="PF00848"/>
    </source>
</evidence>
<dbReference type="SUPFAM" id="SSF55961">
    <property type="entry name" value="Bet v1-like"/>
    <property type="match status" value="1"/>
</dbReference>
<dbReference type="EMBL" id="JRVC01000033">
    <property type="protein sequence ID" value="KHS42005.1"/>
    <property type="molecule type" value="Genomic_DNA"/>
</dbReference>
<accession>A0A0B8ZG82</accession>
<evidence type="ECO:0000313" key="3">
    <source>
        <dbReference type="Proteomes" id="UP000031338"/>
    </source>
</evidence>
<proteinExistence type="predicted"/>
<dbReference type="InterPro" id="IPR015879">
    <property type="entry name" value="Ring_hydroxy_dOase_asu_C_dom"/>
</dbReference>
<protein>
    <submittedName>
        <fullName evidence="2">Rieske (2Fe-2S) domain-containing protein</fullName>
    </submittedName>
</protein>
<reference evidence="2 3" key="1">
    <citation type="submission" date="2014-10" db="EMBL/GenBank/DDBJ databases">
        <title>Draft genome sequence of Novosphingobium subterraneum DSM 12447.</title>
        <authorList>
            <person name="Gan H.M."/>
            <person name="Gan H.Y."/>
            <person name="Savka M.A."/>
        </authorList>
    </citation>
    <scope>NUCLEOTIDE SEQUENCE [LARGE SCALE GENOMIC DNA]</scope>
    <source>
        <strain evidence="2 3">DSM 12447</strain>
    </source>
</reference>
<organism evidence="2 3">
    <name type="scientific">Novosphingobium subterraneum</name>
    <dbReference type="NCBI Taxonomy" id="48936"/>
    <lineage>
        <taxon>Bacteria</taxon>
        <taxon>Pseudomonadati</taxon>
        <taxon>Pseudomonadota</taxon>
        <taxon>Alphaproteobacteria</taxon>
        <taxon>Sphingomonadales</taxon>
        <taxon>Sphingomonadaceae</taxon>
        <taxon>Novosphingobium</taxon>
    </lineage>
</organism>
<keyword evidence="3" id="KW-1185">Reference proteome</keyword>
<name>A0A0B8ZG82_9SPHN</name>
<dbReference type="Pfam" id="PF00848">
    <property type="entry name" value="Ring_hydroxyl_A"/>
    <property type="match status" value="1"/>
</dbReference>
<dbReference type="AlphaFoldDB" id="A0A0B8ZG82"/>
<dbReference type="STRING" id="48936.NJ75_04371"/>
<sequence>MPEDNVCGVKTDADRAVEAQRAEWEALGIYRDLIEFPDGWWHSVARLGLAPGAVTQTLSGKPASRKLIWPHGDQVETSLSVWTQPNSWHHFCCDHVVTFSLVPLAADRTLLRTSWLVHEDAVEGVDYDVDKLTEVWRATNAQDGRLAENNHAGIKTDGYQPGPYSNEEKLVDAFKSFYVVKSLEALEPAATEG</sequence>
<dbReference type="Proteomes" id="UP000031338">
    <property type="component" value="Unassembled WGS sequence"/>
</dbReference>
<comment type="caution">
    <text evidence="2">The sequence shown here is derived from an EMBL/GenBank/DDBJ whole genome shotgun (WGS) entry which is preliminary data.</text>
</comment>